<dbReference type="AlphaFoldDB" id="A0A4C1YA51"/>
<organism evidence="1 2">
    <name type="scientific">Eumeta variegata</name>
    <name type="common">Bagworm moth</name>
    <name type="synonym">Eumeta japonica</name>
    <dbReference type="NCBI Taxonomy" id="151549"/>
    <lineage>
        <taxon>Eukaryota</taxon>
        <taxon>Metazoa</taxon>
        <taxon>Ecdysozoa</taxon>
        <taxon>Arthropoda</taxon>
        <taxon>Hexapoda</taxon>
        <taxon>Insecta</taxon>
        <taxon>Pterygota</taxon>
        <taxon>Neoptera</taxon>
        <taxon>Endopterygota</taxon>
        <taxon>Lepidoptera</taxon>
        <taxon>Glossata</taxon>
        <taxon>Ditrysia</taxon>
        <taxon>Tineoidea</taxon>
        <taxon>Psychidae</taxon>
        <taxon>Oiketicinae</taxon>
        <taxon>Eumeta</taxon>
    </lineage>
</organism>
<sequence>MPLRRARFGTTESSQLIDGPLELRVYAMNRFTAHIPYARYHPRIIRVGWLTSSWYIISVRRVQKKEESGTLTYSRSDESS</sequence>
<comment type="caution">
    <text evidence="1">The sequence shown here is derived from an EMBL/GenBank/DDBJ whole genome shotgun (WGS) entry which is preliminary data.</text>
</comment>
<name>A0A4C1YA51_EUMVA</name>
<accession>A0A4C1YA51</accession>
<dbReference type="EMBL" id="BGZK01001107">
    <property type="protein sequence ID" value="GBP71417.1"/>
    <property type="molecule type" value="Genomic_DNA"/>
</dbReference>
<dbReference type="Proteomes" id="UP000299102">
    <property type="component" value="Unassembled WGS sequence"/>
</dbReference>
<evidence type="ECO:0000313" key="2">
    <source>
        <dbReference type="Proteomes" id="UP000299102"/>
    </source>
</evidence>
<proteinExistence type="predicted"/>
<reference evidence="1 2" key="1">
    <citation type="journal article" date="2019" name="Commun. Biol.">
        <title>The bagworm genome reveals a unique fibroin gene that provides high tensile strength.</title>
        <authorList>
            <person name="Kono N."/>
            <person name="Nakamura H."/>
            <person name="Ohtoshi R."/>
            <person name="Tomita M."/>
            <person name="Numata K."/>
            <person name="Arakawa K."/>
        </authorList>
    </citation>
    <scope>NUCLEOTIDE SEQUENCE [LARGE SCALE GENOMIC DNA]</scope>
</reference>
<evidence type="ECO:0000313" key="1">
    <source>
        <dbReference type="EMBL" id="GBP71417.1"/>
    </source>
</evidence>
<keyword evidence="2" id="KW-1185">Reference proteome</keyword>
<protein>
    <submittedName>
        <fullName evidence="1">Uncharacterized protein</fullName>
    </submittedName>
</protein>
<gene>
    <name evidence="1" type="ORF">EVAR_44785_1</name>
</gene>